<comment type="caution">
    <text evidence="1">The sequence shown here is derived from an EMBL/GenBank/DDBJ whole genome shotgun (WGS) entry which is preliminary data.</text>
</comment>
<gene>
    <name evidence="2" type="ORF">CK203_007678</name>
    <name evidence="1" type="ORF">CK203_111364</name>
</gene>
<organism evidence="1 3">
    <name type="scientific">Vitis vinifera</name>
    <name type="common">Grape</name>
    <dbReference type="NCBI Taxonomy" id="29760"/>
    <lineage>
        <taxon>Eukaryota</taxon>
        <taxon>Viridiplantae</taxon>
        <taxon>Streptophyta</taxon>
        <taxon>Embryophyta</taxon>
        <taxon>Tracheophyta</taxon>
        <taxon>Spermatophyta</taxon>
        <taxon>Magnoliopsida</taxon>
        <taxon>eudicotyledons</taxon>
        <taxon>Gunneridae</taxon>
        <taxon>Pentapetalae</taxon>
        <taxon>rosids</taxon>
        <taxon>Vitales</taxon>
        <taxon>Vitaceae</taxon>
        <taxon>Viteae</taxon>
        <taxon>Vitis</taxon>
    </lineage>
</organism>
<accession>A0A438ERM0</accession>
<dbReference type="Proteomes" id="UP000288805">
    <property type="component" value="Unassembled WGS sequence"/>
</dbReference>
<proteinExistence type="predicted"/>
<evidence type="ECO:0000313" key="2">
    <source>
        <dbReference type="EMBL" id="RVX15282.1"/>
    </source>
</evidence>
<sequence>MEESKKSCKSWGTTAKETSFKDEFNLESGIFVPTNQETNEEARIRKQRLRCHLLEIVDSIKLKTCWMWNKQKPEEVRNYKVVVSRQQGPVYKAGVTVKDVAAYN</sequence>
<protein>
    <submittedName>
        <fullName evidence="1">Uncharacterized protein</fullName>
    </submittedName>
</protein>
<evidence type="ECO:0000313" key="3">
    <source>
        <dbReference type="Proteomes" id="UP000288805"/>
    </source>
</evidence>
<evidence type="ECO:0000313" key="1">
    <source>
        <dbReference type="EMBL" id="RVW50389.1"/>
    </source>
</evidence>
<reference evidence="1 3" key="1">
    <citation type="journal article" date="2018" name="PLoS Genet.">
        <title>Population sequencing reveals clonal diversity and ancestral inbreeding in the grapevine cultivar Chardonnay.</title>
        <authorList>
            <person name="Roach M.J."/>
            <person name="Johnson D.L."/>
            <person name="Bohlmann J."/>
            <person name="van Vuuren H.J."/>
            <person name="Jones S.J."/>
            <person name="Pretorius I.S."/>
            <person name="Schmidt S.A."/>
            <person name="Borneman A.R."/>
        </authorList>
    </citation>
    <scope>NUCLEOTIDE SEQUENCE [LARGE SCALE GENOMIC DNA]</scope>
    <source>
        <strain evidence="3">cv. Chardonnay</strain>
        <strain evidence="1">I10V1</strain>
        <tissue evidence="1">Leaf</tissue>
    </source>
</reference>
<dbReference type="EMBL" id="QGNW01001201">
    <property type="protein sequence ID" value="RVW50389.1"/>
    <property type="molecule type" value="Genomic_DNA"/>
</dbReference>
<dbReference type="AlphaFoldDB" id="A0A438ERM0"/>
<dbReference type="EMBL" id="QGNW01000019">
    <property type="protein sequence ID" value="RVX15282.1"/>
    <property type="molecule type" value="Genomic_DNA"/>
</dbReference>
<name>A0A438ERM0_VITVI</name>